<reference evidence="1 2" key="1">
    <citation type="submission" date="2016-11" db="EMBL/GenBank/DDBJ databases">
        <authorList>
            <person name="Jaros S."/>
            <person name="Januszkiewicz K."/>
            <person name="Wedrychowicz H."/>
        </authorList>
    </citation>
    <scope>NUCLEOTIDE SEQUENCE [LARGE SCALE GENOMIC DNA]</scope>
    <source>
        <strain evidence="1 2">DSM 2631</strain>
    </source>
</reference>
<proteinExistence type="predicted"/>
<dbReference type="EMBL" id="FQVM01000003">
    <property type="protein sequence ID" value="SHE48874.1"/>
    <property type="molecule type" value="Genomic_DNA"/>
</dbReference>
<dbReference type="STRING" id="1533.SAMN05443638_103167"/>
<evidence type="ECO:0000313" key="1">
    <source>
        <dbReference type="EMBL" id="SHE48874.1"/>
    </source>
</evidence>
<accession>A0A1M4TWX1</accession>
<keyword evidence="2" id="KW-1185">Reference proteome</keyword>
<dbReference type="OrthoDB" id="1936553at2"/>
<dbReference type="CDD" id="cd00085">
    <property type="entry name" value="HNHc"/>
    <property type="match status" value="1"/>
</dbReference>
<dbReference type="InterPro" id="IPR003615">
    <property type="entry name" value="HNH_nuc"/>
</dbReference>
<dbReference type="Proteomes" id="UP000184035">
    <property type="component" value="Unassembled WGS sequence"/>
</dbReference>
<dbReference type="AlphaFoldDB" id="A0A1M4TWX1"/>
<sequence>MYYCEVCNKIADIHHIIHKSEGGLDFKLNYKYLCPIHHRGKNGPHRNREIDLKYKLEMQYSLENILKNPYYKINELKNILSLNKNSLKRLTKDLKVYKEGYKSKDIICKIMGNKYYSIEELEDILLERNII</sequence>
<organism evidence="1 2">
    <name type="scientific">Clostridium fallax</name>
    <dbReference type="NCBI Taxonomy" id="1533"/>
    <lineage>
        <taxon>Bacteria</taxon>
        <taxon>Bacillati</taxon>
        <taxon>Bacillota</taxon>
        <taxon>Clostridia</taxon>
        <taxon>Eubacteriales</taxon>
        <taxon>Clostridiaceae</taxon>
        <taxon>Clostridium</taxon>
    </lineage>
</organism>
<protein>
    <recommendedName>
        <fullName evidence="3">HNH endonuclease</fullName>
    </recommendedName>
</protein>
<evidence type="ECO:0000313" key="2">
    <source>
        <dbReference type="Proteomes" id="UP000184035"/>
    </source>
</evidence>
<evidence type="ECO:0008006" key="3">
    <source>
        <dbReference type="Google" id="ProtNLM"/>
    </source>
</evidence>
<dbReference type="RefSeq" id="WP_111944864.1">
    <property type="nucleotide sequence ID" value="NZ_FQVM01000003.1"/>
</dbReference>
<gene>
    <name evidence="1" type="ORF">SAMN05443638_103167</name>
</gene>
<name>A0A1M4TWX1_9CLOT</name>